<feature type="compositionally biased region" description="Basic and acidic residues" evidence="10">
    <location>
        <begin position="190"/>
        <end position="204"/>
    </location>
</feature>
<feature type="compositionally biased region" description="Polar residues" evidence="10">
    <location>
        <begin position="81"/>
        <end position="91"/>
    </location>
</feature>
<dbReference type="PROSITE" id="PS50042">
    <property type="entry name" value="CNMP_BINDING_3"/>
    <property type="match status" value="1"/>
</dbReference>
<dbReference type="PANTHER" id="PTHR45638:SF7">
    <property type="entry name" value="CYCLIC NUCLEOTIDE-GATED ION CHANNEL-LIKE, ISOFORM E"/>
    <property type="match status" value="1"/>
</dbReference>
<dbReference type="Gene3D" id="2.60.120.10">
    <property type="entry name" value="Jelly Rolls"/>
    <property type="match status" value="1"/>
</dbReference>
<keyword evidence="6 11" id="KW-0472">Membrane</keyword>
<evidence type="ECO:0000259" key="12">
    <source>
        <dbReference type="PROSITE" id="PS50042"/>
    </source>
</evidence>
<dbReference type="GeneID" id="119730885"/>
<evidence type="ECO:0000313" key="13">
    <source>
        <dbReference type="EnsemblMetazoa" id="XP_038059876.1"/>
    </source>
</evidence>
<keyword evidence="3 11" id="KW-0812">Transmembrane</keyword>
<evidence type="ECO:0000256" key="11">
    <source>
        <dbReference type="SAM" id="Phobius"/>
    </source>
</evidence>
<dbReference type="Gene3D" id="1.10.287.630">
    <property type="entry name" value="Helix hairpin bin"/>
    <property type="match status" value="1"/>
</dbReference>
<keyword evidence="14" id="KW-1185">Reference proteome</keyword>
<dbReference type="Pfam" id="PF00027">
    <property type="entry name" value="cNMP_binding"/>
    <property type="match status" value="1"/>
</dbReference>
<feature type="region of interest" description="Disordered" evidence="10">
    <location>
        <begin position="181"/>
        <end position="205"/>
    </location>
</feature>
<evidence type="ECO:0000313" key="14">
    <source>
        <dbReference type="Proteomes" id="UP000887568"/>
    </source>
</evidence>
<evidence type="ECO:0000256" key="10">
    <source>
        <dbReference type="SAM" id="MobiDB-lite"/>
    </source>
</evidence>
<dbReference type="InterPro" id="IPR014710">
    <property type="entry name" value="RmlC-like_jellyroll"/>
</dbReference>
<evidence type="ECO:0000256" key="8">
    <source>
        <dbReference type="ARBA" id="ARBA00023303"/>
    </source>
</evidence>
<dbReference type="PROSITE" id="PS00888">
    <property type="entry name" value="CNMP_BINDING_1"/>
    <property type="match status" value="1"/>
</dbReference>
<feature type="compositionally biased region" description="Polar residues" evidence="10">
    <location>
        <begin position="695"/>
        <end position="710"/>
    </location>
</feature>
<dbReference type="GO" id="GO:0005221">
    <property type="term" value="F:intracellularly cyclic nucleotide-activated monoatomic cation channel activity"/>
    <property type="evidence" value="ECO:0007669"/>
    <property type="project" value="InterPro"/>
</dbReference>
<dbReference type="EnsemblMetazoa" id="XM_038203948.1">
    <property type="protein sequence ID" value="XP_038059876.1"/>
    <property type="gene ID" value="LOC119730885"/>
</dbReference>
<organism evidence="13 14">
    <name type="scientific">Patiria miniata</name>
    <name type="common">Bat star</name>
    <name type="synonym">Asterina miniata</name>
    <dbReference type="NCBI Taxonomy" id="46514"/>
    <lineage>
        <taxon>Eukaryota</taxon>
        <taxon>Metazoa</taxon>
        <taxon>Echinodermata</taxon>
        <taxon>Eleutherozoa</taxon>
        <taxon>Asterozoa</taxon>
        <taxon>Asteroidea</taxon>
        <taxon>Valvatacea</taxon>
        <taxon>Valvatida</taxon>
        <taxon>Asterinidae</taxon>
        <taxon>Patiria</taxon>
    </lineage>
</organism>
<comment type="subcellular location">
    <subcellularLocation>
        <location evidence="1">Membrane</location>
        <topology evidence="1">Multi-pass membrane protein</topology>
    </subcellularLocation>
</comment>
<evidence type="ECO:0000256" key="9">
    <source>
        <dbReference type="SAM" id="Coils"/>
    </source>
</evidence>
<feature type="transmembrane region" description="Helical" evidence="11">
    <location>
        <begin position="348"/>
        <end position="373"/>
    </location>
</feature>
<feature type="compositionally biased region" description="Polar residues" evidence="10">
    <location>
        <begin position="53"/>
        <end position="64"/>
    </location>
</feature>
<dbReference type="AlphaFoldDB" id="A0A914A8X1"/>
<dbReference type="FunFam" id="1.10.287.630:FF:000001">
    <property type="entry name" value="Cyclic nucleotide-gated channel alpha 3"/>
    <property type="match status" value="1"/>
</dbReference>
<keyword evidence="2" id="KW-0813">Transport</keyword>
<evidence type="ECO:0000256" key="6">
    <source>
        <dbReference type="ARBA" id="ARBA00023136"/>
    </source>
</evidence>
<accession>A0A914A8X1</accession>
<evidence type="ECO:0000256" key="2">
    <source>
        <dbReference type="ARBA" id="ARBA00022448"/>
    </source>
</evidence>
<feature type="domain" description="Cyclic nucleotide-binding" evidence="12">
    <location>
        <begin position="528"/>
        <end position="648"/>
    </location>
</feature>
<feature type="transmembrane region" description="Helical" evidence="11">
    <location>
        <begin position="295"/>
        <end position="313"/>
    </location>
</feature>
<evidence type="ECO:0000256" key="1">
    <source>
        <dbReference type="ARBA" id="ARBA00004141"/>
    </source>
</evidence>
<dbReference type="PROSITE" id="PS00889">
    <property type="entry name" value="CNMP_BINDING_2"/>
    <property type="match status" value="1"/>
</dbReference>
<proteinExistence type="predicted"/>
<dbReference type="SUPFAM" id="SSF51206">
    <property type="entry name" value="cAMP-binding domain-like"/>
    <property type="match status" value="1"/>
</dbReference>
<dbReference type="GO" id="GO:0044877">
    <property type="term" value="F:protein-containing complex binding"/>
    <property type="evidence" value="ECO:0007669"/>
    <property type="project" value="TreeGrafter"/>
</dbReference>
<evidence type="ECO:0000256" key="5">
    <source>
        <dbReference type="ARBA" id="ARBA00023065"/>
    </source>
</evidence>
<dbReference type="PANTHER" id="PTHR45638">
    <property type="entry name" value="CYCLIC NUCLEOTIDE-GATED CATION CHANNEL SUBUNIT A"/>
    <property type="match status" value="1"/>
</dbReference>
<dbReference type="InterPro" id="IPR018488">
    <property type="entry name" value="cNMP-bd_CS"/>
</dbReference>
<feature type="transmembrane region" description="Helical" evidence="11">
    <location>
        <begin position="256"/>
        <end position="274"/>
    </location>
</feature>
<dbReference type="OrthoDB" id="421226at2759"/>
<dbReference type="InterPro" id="IPR000595">
    <property type="entry name" value="cNMP-bd_dom"/>
</dbReference>
<feature type="compositionally biased region" description="Basic and acidic residues" evidence="10">
    <location>
        <begin position="675"/>
        <end position="692"/>
    </location>
</feature>
<dbReference type="Proteomes" id="UP000887568">
    <property type="component" value="Unplaced"/>
</dbReference>
<protein>
    <recommendedName>
        <fullName evidence="12">Cyclic nucleotide-binding domain-containing protein</fullName>
    </recommendedName>
</protein>
<keyword evidence="9" id="KW-0175">Coiled coil</keyword>
<feature type="region of interest" description="Disordered" evidence="10">
    <location>
        <begin position="1"/>
        <end position="102"/>
    </location>
</feature>
<dbReference type="InterPro" id="IPR005821">
    <property type="entry name" value="Ion_trans_dom"/>
</dbReference>
<keyword evidence="8" id="KW-0407">Ion channel</keyword>
<evidence type="ECO:0000256" key="4">
    <source>
        <dbReference type="ARBA" id="ARBA00022989"/>
    </source>
</evidence>
<feature type="transmembrane region" description="Helical" evidence="11">
    <location>
        <begin position="430"/>
        <end position="451"/>
    </location>
</feature>
<dbReference type="SUPFAM" id="SSF81324">
    <property type="entry name" value="Voltage-gated potassium channels"/>
    <property type="match status" value="1"/>
</dbReference>
<feature type="transmembrane region" description="Helical" evidence="11">
    <location>
        <begin position="215"/>
        <end position="236"/>
    </location>
</feature>
<dbReference type="CDD" id="cd00038">
    <property type="entry name" value="CAP_ED"/>
    <property type="match status" value="1"/>
</dbReference>
<keyword evidence="5" id="KW-0406">Ion transport</keyword>
<feature type="transmembrane region" description="Helical" evidence="11">
    <location>
        <begin position="399"/>
        <end position="418"/>
    </location>
</feature>
<reference evidence="13" key="1">
    <citation type="submission" date="2022-11" db="UniProtKB">
        <authorList>
            <consortium name="EnsemblMetazoa"/>
        </authorList>
    </citation>
    <scope>IDENTIFICATION</scope>
</reference>
<dbReference type="Gene3D" id="1.10.287.70">
    <property type="match status" value="1"/>
</dbReference>
<sequence length="837" mass="95077">MMSVPGEVSPRPVGSPFGVELPSIKGRGIREKPAVAAANTGDWQNRHVGYQGRATQDMPTNSSGSAGGNNRPMPDVEKLENQSQDKPTASSAGKRFRNGKVHPVDTVSVAESRVTGLSDDEDSNGVSTVDLAASTRRSSTLWTSLRAAVNFNSTFLARKRAKNSTQRVDSFLEKFTIRGRETTGYDDPESDAKHGEKHEVDAEPRTFTIDPDGNFMFYWLLVITIAFEYNVWFLIAREAWPGLQDAGGVAWFVLDYFFDFIYLLDICVQFRTGYLEHGILVKDGKFLAKHYMRSWSFALDLLALTPLDFLYIINATRLHPIVRFPRLLKAYRLIAWYYMAEAKATLPAVFRIVNICHVLLVLVHWFAAFYFLFCERIGFGSGDWVYPFPEGEFNSTTRMYLMSFYWSTLTLTLLGDIPVPSSEWEYVFQIISYLIGVVVFATIVGQVGIVIENRNSLRLEFERHVDNAKKYMRTYKVAKDVQNRVLLWYFHSWKRSRTDVDSLGPLPTKLRTELAIHVHLKTLKKVNIFRECPPEFLHDLVLKMHTCIHTPGDLVCRRGEVAREMFIITDGLLEVVRSDGEILTTLQPGDFFGEIGILNLEGTANRRTADVRSVGYSELFTLSKGDVLDTLRDFPQAQEKLEEEARRRLSTNRKSPPSRTRGRRRGDSSCTEASDVERLVTKATEGGREKITPVKSRQQLVSSPDASPSLSRVGAPNGGNLYRPLPSPRAVWPRPKPEVSLKPSRRKRGSRGSASSRDKDDEAWLADVVATVQEKLQERLDHFNKENRQQAFRIRKLEDELKTKEEEKSKKDEEIEKLKERILLLEDLLKTADVTVS</sequence>
<evidence type="ECO:0000256" key="7">
    <source>
        <dbReference type="ARBA" id="ARBA00023286"/>
    </source>
</evidence>
<dbReference type="SMART" id="SM00100">
    <property type="entry name" value="cNMP"/>
    <property type="match status" value="1"/>
</dbReference>
<dbReference type="InterPro" id="IPR050866">
    <property type="entry name" value="CNG_cation_channel"/>
</dbReference>
<keyword evidence="7" id="KW-1071">Ligand-gated ion channel</keyword>
<keyword evidence="4 11" id="KW-1133">Transmembrane helix</keyword>
<dbReference type="Pfam" id="PF00520">
    <property type="entry name" value="Ion_trans"/>
    <property type="match status" value="1"/>
</dbReference>
<dbReference type="InterPro" id="IPR018490">
    <property type="entry name" value="cNMP-bd_dom_sf"/>
</dbReference>
<name>A0A914A8X1_PATMI</name>
<dbReference type="RefSeq" id="XP_038059876.1">
    <property type="nucleotide sequence ID" value="XM_038203948.1"/>
</dbReference>
<dbReference type="OMA" id="YYMAEAK"/>
<feature type="region of interest" description="Disordered" evidence="10">
    <location>
        <begin position="641"/>
        <end position="760"/>
    </location>
</feature>
<dbReference type="GO" id="GO:0016020">
    <property type="term" value="C:membrane"/>
    <property type="evidence" value="ECO:0007669"/>
    <property type="project" value="UniProtKB-SubCell"/>
</dbReference>
<evidence type="ECO:0000256" key="3">
    <source>
        <dbReference type="ARBA" id="ARBA00022692"/>
    </source>
</evidence>
<feature type="coiled-coil region" evidence="9">
    <location>
        <begin position="780"/>
        <end position="835"/>
    </location>
</feature>